<sequence length="44" mass="5005">MIDKIMTYVNKLTEVGVFNNYKSTNYISDVSNTPAVYNTNIKTV</sequence>
<organism evidence="1 2">
    <name type="scientific">Proteus mirabilis</name>
    <dbReference type="NCBI Taxonomy" id="584"/>
    <lineage>
        <taxon>Bacteria</taxon>
        <taxon>Pseudomonadati</taxon>
        <taxon>Pseudomonadota</taxon>
        <taxon>Gammaproteobacteria</taxon>
        <taxon>Enterobacterales</taxon>
        <taxon>Morganellaceae</taxon>
        <taxon>Proteus</taxon>
    </lineage>
</organism>
<dbReference type="Proteomes" id="UP000251485">
    <property type="component" value="Unassembled WGS sequence"/>
</dbReference>
<gene>
    <name evidence="1" type="ORF">NCTC10975_02085</name>
</gene>
<dbReference type="AlphaFoldDB" id="A0A2X2BME9"/>
<protein>
    <submittedName>
        <fullName evidence="1">Uncharacterized protein</fullName>
    </submittedName>
</protein>
<evidence type="ECO:0000313" key="2">
    <source>
        <dbReference type="Proteomes" id="UP000251485"/>
    </source>
</evidence>
<accession>A0A2X2BME9</accession>
<reference evidence="1 2" key="1">
    <citation type="submission" date="2018-06" db="EMBL/GenBank/DDBJ databases">
        <authorList>
            <consortium name="Pathogen Informatics"/>
            <person name="Doyle S."/>
        </authorList>
    </citation>
    <scope>NUCLEOTIDE SEQUENCE [LARGE SCALE GENOMIC DNA]</scope>
    <source>
        <strain evidence="1 2">NCTC10975</strain>
    </source>
</reference>
<proteinExistence type="predicted"/>
<dbReference type="EMBL" id="UAUE01000013">
    <property type="protein sequence ID" value="SPY96374.1"/>
    <property type="molecule type" value="Genomic_DNA"/>
</dbReference>
<name>A0A2X2BME9_PROMI</name>
<evidence type="ECO:0000313" key="1">
    <source>
        <dbReference type="EMBL" id="SPY96374.1"/>
    </source>
</evidence>